<dbReference type="EMBL" id="MN740311">
    <property type="protein sequence ID" value="QHT99616.1"/>
    <property type="molecule type" value="Genomic_DNA"/>
</dbReference>
<evidence type="ECO:0000313" key="1">
    <source>
        <dbReference type="EMBL" id="QHT99616.1"/>
    </source>
</evidence>
<organism evidence="1">
    <name type="scientific">viral metagenome</name>
    <dbReference type="NCBI Taxonomy" id="1070528"/>
    <lineage>
        <taxon>unclassified sequences</taxon>
        <taxon>metagenomes</taxon>
        <taxon>organismal metagenomes</taxon>
    </lineage>
</organism>
<accession>A0A6C0J4R3</accession>
<dbReference type="AlphaFoldDB" id="A0A6C0J4R3"/>
<evidence type="ECO:0008006" key="2">
    <source>
        <dbReference type="Google" id="ProtNLM"/>
    </source>
</evidence>
<proteinExistence type="predicted"/>
<sequence length="262" mass="31898">MKVAILISGHLRNLHEIIDNLYCNLLDPIKSEKNYYLNIYIHTWDNNFTCDKTFNHDNNYENIKIDEEYLTNLFKSKNIILKKIIIENQENIKNKINLNDYLKNNTKEKSIHNNFDNDYVQDLTKKLFFQFYGHYKVLEMCDLDCDFIIKTRPDMIYEKFDIKLFEQNLFFPNSHQKKGCNINQLFFGGKTEYMISILKYFENCIYNKINFELINKYHATDINFNQIFRYYIINVLNYKQILFFTDYNPKIYRNKNKIVKVK</sequence>
<name>A0A6C0J4R3_9ZZZZ</name>
<reference evidence="1" key="1">
    <citation type="journal article" date="2020" name="Nature">
        <title>Giant virus diversity and host interactions through global metagenomics.</title>
        <authorList>
            <person name="Schulz F."/>
            <person name="Roux S."/>
            <person name="Paez-Espino D."/>
            <person name="Jungbluth S."/>
            <person name="Walsh D.A."/>
            <person name="Denef V.J."/>
            <person name="McMahon K.D."/>
            <person name="Konstantinidis K.T."/>
            <person name="Eloe-Fadrosh E.A."/>
            <person name="Kyrpides N.C."/>
            <person name="Woyke T."/>
        </authorList>
    </citation>
    <scope>NUCLEOTIDE SEQUENCE</scope>
    <source>
        <strain evidence="1">GVMAG-M-3300025727-45</strain>
    </source>
</reference>
<protein>
    <recommendedName>
        <fullName evidence="2">Nucleotide-diphospho-sugar transferase domain-containing protein</fullName>
    </recommendedName>
</protein>